<reference evidence="2 3" key="1">
    <citation type="submission" date="2017-04" db="EMBL/GenBank/DDBJ databases">
        <authorList>
            <person name="Afonso C.L."/>
            <person name="Miller P.J."/>
            <person name="Scott M.A."/>
            <person name="Spackman E."/>
            <person name="Goraichik I."/>
            <person name="Dimitrov K.M."/>
            <person name="Suarez D.L."/>
            <person name="Swayne D.E."/>
        </authorList>
    </citation>
    <scope>NUCLEOTIDE SEQUENCE [LARGE SCALE GENOMIC DNA]</scope>
    <source>
        <strain evidence="2 3">DSM 12555</strain>
    </source>
</reference>
<dbReference type="RefSeq" id="WP_084116364.1">
    <property type="nucleotide sequence ID" value="NZ_FWXH01000010.1"/>
</dbReference>
<dbReference type="OrthoDB" id="1936713at2"/>
<evidence type="ECO:0000313" key="3">
    <source>
        <dbReference type="Proteomes" id="UP000192468"/>
    </source>
</evidence>
<feature type="transmembrane region" description="Helical" evidence="1">
    <location>
        <begin position="21"/>
        <end position="39"/>
    </location>
</feature>
<proteinExistence type="predicted"/>
<sequence length="70" mass="7658">MCKKHENVTVYQPLPAVGGNCCCNLPNLVILILIVLQFSKKGGHGGKFDNGILFIIALFYLSCCNPCKNM</sequence>
<evidence type="ECO:0000313" key="2">
    <source>
        <dbReference type="EMBL" id="SMC25688.1"/>
    </source>
</evidence>
<protein>
    <submittedName>
        <fullName evidence="2">Uncharacterized protein</fullName>
    </submittedName>
</protein>
<dbReference type="STRING" id="1121291.SAMN02745134_02537"/>
<name>A0A1W1XQ96_9CLOT</name>
<keyword evidence="1" id="KW-0472">Membrane</keyword>
<gene>
    <name evidence="2" type="ORF">SAMN02745134_02537</name>
</gene>
<dbReference type="Proteomes" id="UP000192468">
    <property type="component" value="Unassembled WGS sequence"/>
</dbReference>
<dbReference type="AlphaFoldDB" id="A0A1W1XQ96"/>
<feature type="transmembrane region" description="Helical" evidence="1">
    <location>
        <begin position="51"/>
        <end position="67"/>
    </location>
</feature>
<accession>A0A1W1XQ96</accession>
<organism evidence="2 3">
    <name type="scientific">Clostridium acidisoli DSM 12555</name>
    <dbReference type="NCBI Taxonomy" id="1121291"/>
    <lineage>
        <taxon>Bacteria</taxon>
        <taxon>Bacillati</taxon>
        <taxon>Bacillota</taxon>
        <taxon>Clostridia</taxon>
        <taxon>Eubacteriales</taxon>
        <taxon>Clostridiaceae</taxon>
        <taxon>Clostridium</taxon>
    </lineage>
</organism>
<keyword evidence="1" id="KW-0812">Transmembrane</keyword>
<dbReference type="EMBL" id="FWXH01000010">
    <property type="protein sequence ID" value="SMC25688.1"/>
    <property type="molecule type" value="Genomic_DNA"/>
</dbReference>
<evidence type="ECO:0000256" key="1">
    <source>
        <dbReference type="SAM" id="Phobius"/>
    </source>
</evidence>
<keyword evidence="1" id="KW-1133">Transmembrane helix</keyword>
<keyword evidence="3" id="KW-1185">Reference proteome</keyword>